<dbReference type="AlphaFoldDB" id="A0A1Z5JCV6"/>
<evidence type="ECO:0000313" key="3">
    <source>
        <dbReference type="Proteomes" id="UP000198406"/>
    </source>
</evidence>
<feature type="region of interest" description="Disordered" evidence="1">
    <location>
        <begin position="1"/>
        <end position="45"/>
    </location>
</feature>
<accession>A0A1Z5JCV6</accession>
<organism evidence="2 3">
    <name type="scientific">Fistulifera solaris</name>
    <name type="common">Oleaginous diatom</name>
    <dbReference type="NCBI Taxonomy" id="1519565"/>
    <lineage>
        <taxon>Eukaryota</taxon>
        <taxon>Sar</taxon>
        <taxon>Stramenopiles</taxon>
        <taxon>Ochrophyta</taxon>
        <taxon>Bacillariophyta</taxon>
        <taxon>Bacillariophyceae</taxon>
        <taxon>Bacillariophycidae</taxon>
        <taxon>Naviculales</taxon>
        <taxon>Naviculaceae</taxon>
        <taxon>Fistulifera</taxon>
    </lineage>
</organism>
<gene>
    <name evidence="2" type="ORF">FisN_7Lh094</name>
</gene>
<name>A0A1Z5JCV6_FISSO</name>
<keyword evidence="3" id="KW-1185">Reference proteome</keyword>
<protein>
    <recommendedName>
        <fullName evidence="4">Fe2OG dioxygenase domain-containing protein</fullName>
    </recommendedName>
</protein>
<feature type="compositionally biased region" description="Basic residues" evidence="1">
    <location>
        <begin position="26"/>
        <end position="35"/>
    </location>
</feature>
<feature type="compositionally biased region" description="Polar residues" evidence="1">
    <location>
        <begin position="36"/>
        <end position="45"/>
    </location>
</feature>
<dbReference type="InParanoid" id="A0A1Z5JCV6"/>
<dbReference type="Gene3D" id="2.60.120.620">
    <property type="entry name" value="q2cbj1_9rhob like domain"/>
    <property type="match status" value="1"/>
</dbReference>
<feature type="compositionally biased region" description="Polar residues" evidence="1">
    <location>
        <begin position="209"/>
        <end position="232"/>
    </location>
</feature>
<dbReference type="OrthoDB" id="69177at2759"/>
<comment type="caution">
    <text evidence="2">The sequence shown here is derived from an EMBL/GenBank/DDBJ whole genome shotgun (WGS) entry which is preliminary data.</text>
</comment>
<sequence length="502" mass="55081">MGHSCSKSTEQVDYAPAGALESDPRQRRRSRKKKNNLTLTASGSQNYHSYSHARISSHGIFKTDPPLFHLQQISLKLLESSNPSNAGQDHLLYKYQQKYGRTASDTVVTVRKRIQTNIVESELTRCPEPILSNEQSPFQGVQSITPVEMDYSKKASEETVSYNTRLVVRRHAIRSAEEGVSGRHIYAVRWPRDAPLQLTGQALHAIQPLQEQSPYKPSTGRTSRHALSSKNLPSPSTTTAAPSSPNTTRTQTAIANTVSVATGRSSGVIGPSHVDSYFHASILASPPRRKAVDWVTVSEEHCIYVADVGLSHEECDHLVRVTEQVCSGQYSAYTYAKQTLGCREYPILASAVQDAVHTVVNAIFENAAGASARSLSLDDREPHMVKYDVTRKERQKLDMHTDKSDWTFLIALSNGCGIDYEGGGTYFEALDATLNVQRGHAVIFPGKLRHCGQRISAGLRFLLVGFLVDKSMGSKNSGVAADGKGEDGLEVDAQEPTTNVDK</sequence>
<evidence type="ECO:0008006" key="4">
    <source>
        <dbReference type="Google" id="ProtNLM"/>
    </source>
</evidence>
<reference evidence="2 3" key="1">
    <citation type="journal article" date="2015" name="Plant Cell">
        <title>Oil accumulation by the oleaginous diatom Fistulifera solaris as revealed by the genome and transcriptome.</title>
        <authorList>
            <person name="Tanaka T."/>
            <person name="Maeda Y."/>
            <person name="Veluchamy A."/>
            <person name="Tanaka M."/>
            <person name="Abida H."/>
            <person name="Marechal E."/>
            <person name="Bowler C."/>
            <person name="Muto M."/>
            <person name="Sunaga Y."/>
            <person name="Tanaka M."/>
            <person name="Yoshino T."/>
            <person name="Taniguchi T."/>
            <person name="Fukuda Y."/>
            <person name="Nemoto M."/>
            <person name="Matsumoto M."/>
            <person name="Wong P.S."/>
            <person name="Aburatani S."/>
            <person name="Fujibuchi W."/>
        </authorList>
    </citation>
    <scope>NUCLEOTIDE SEQUENCE [LARGE SCALE GENOMIC DNA]</scope>
    <source>
        <strain evidence="2 3">JPCC DA0580</strain>
    </source>
</reference>
<proteinExistence type="predicted"/>
<feature type="compositionally biased region" description="Low complexity" evidence="1">
    <location>
        <begin position="233"/>
        <end position="249"/>
    </location>
</feature>
<dbReference type="EMBL" id="BDSP01000044">
    <property type="protein sequence ID" value="GAX11722.1"/>
    <property type="molecule type" value="Genomic_DNA"/>
</dbReference>
<evidence type="ECO:0000313" key="2">
    <source>
        <dbReference type="EMBL" id="GAX11722.1"/>
    </source>
</evidence>
<dbReference type="Proteomes" id="UP000198406">
    <property type="component" value="Unassembled WGS sequence"/>
</dbReference>
<feature type="region of interest" description="Disordered" evidence="1">
    <location>
        <begin position="476"/>
        <end position="502"/>
    </location>
</feature>
<feature type="region of interest" description="Disordered" evidence="1">
    <location>
        <begin position="207"/>
        <end position="249"/>
    </location>
</feature>
<evidence type="ECO:0000256" key="1">
    <source>
        <dbReference type="SAM" id="MobiDB-lite"/>
    </source>
</evidence>
<feature type="compositionally biased region" description="Polar residues" evidence="1">
    <location>
        <begin position="1"/>
        <end position="11"/>
    </location>
</feature>